<keyword evidence="3" id="KW-1185">Reference proteome</keyword>
<organism evidence="2 3">
    <name type="scientific">Streptomyces phage Raleigh</name>
    <dbReference type="NCBI Taxonomy" id="1920312"/>
    <lineage>
        <taxon>Viruses</taxon>
        <taxon>Duplodnaviria</taxon>
        <taxon>Heunggongvirae</taxon>
        <taxon>Uroviricota</taxon>
        <taxon>Caudoviricetes</taxon>
        <taxon>Raleighvirus</taxon>
        <taxon>Raleighvirus raleigh</taxon>
    </lineage>
</organism>
<evidence type="ECO:0000313" key="3">
    <source>
        <dbReference type="Proteomes" id="UP000222578"/>
    </source>
</evidence>
<evidence type="ECO:0000313" key="2">
    <source>
        <dbReference type="EMBL" id="APD18805.1"/>
    </source>
</evidence>
<feature type="region of interest" description="Disordered" evidence="1">
    <location>
        <begin position="128"/>
        <end position="151"/>
    </location>
</feature>
<protein>
    <submittedName>
        <fullName evidence="2">Tail assembly chaperone</fullName>
    </submittedName>
</protein>
<dbReference type="EMBL" id="KY092484">
    <property type="protein sequence ID" value="APD18805.1"/>
    <property type="molecule type" value="Genomic_DNA"/>
</dbReference>
<evidence type="ECO:0000256" key="1">
    <source>
        <dbReference type="SAM" id="MobiDB-lite"/>
    </source>
</evidence>
<sequence length="228" mass="25046">MTDLDLALDQDDEQHLDAAGLADFDAFFAEESATRPRERLTLFGSTYTLPESLPLMFTLQMERVQESSDPNDVRRMLATLYGADVLDTWAEAGMTDRQLGVVLIYSAANIRKPGSCTMARAAELYEQQEAGKSRRAEQGGAPDDREEEGEEGAEFWRSVLINWTAVEADLAREYGLAAHDLAALSTRRFLALISGLSGDARFARAWSRTPRKVTDPAEIAAITGIPAA</sequence>
<reference evidence="2 3" key="1">
    <citation type="submission" date="2016-11" db="EMBL/GenBank/DDBJ databases">
        <authorList>
            <person name="Donegan-Quick R."/>
            <person name="Bryant T.D."/>
            <person name="Hughes K.A."/>
            <person name="Quiroz D.E."/>
            <person name="Nayek S."/>
            <person name="Syed N."/>
            <person name="Wagner P.E."/>
            <person name="Kim T."/>
            <person name="Visi D.K."/>
            <person name="Allen M.S."/>
            <person name="Hughes L.E."/>
            <person name="Garlena R.A."/>
            <person name="Russell D.A."/>
            <person name="Pope W.H."/>
            <person name="Jacobs-Sera D."/>
            <person name="Hendrix R.W."/>
            <person name="Hatfull G.F."/>
        </authorList>
    </citation>
    <scope>NUCLEOTIDE SEQUENCE [LARGE SCALE GENOMIC DNA]</scope>
</reference>
<accession>A0A1J0MCT5</accession>
<gene>
    <name evidence="2" type="ORF">SEA_RALEIGH_15</name>
</gene>
<dbReference type="Proteomes" id="UP000222578">
    <property type="component" value="Segment"/>
</dbReference>
<proteinExistence type="predicted"/>
<name>A0A1J0MCT5_9CAUD</name>